<dbReference type="InterPro" id="IPR036995">
    <property type="entry name" value="MPG_sf"/>
</dbReference>
<dbReference type="AlphaFoldDB" id="A0A0P6XSY4"/>
<dbReference type="EMBL" id="LGCM01000046">
    <property type="protein sequence ID" value="KPL79777.1"/>
    <property type="molecule type" value="Genomic_DNA"/>
</dbReference>
<dbReference type="PANTHER" id="PTHR10429">
    <property type="entry name" value="DNA-3-METHYLADENINE GLYCOSYLASE"/>
    <property type="match status" value="1"/>
</dbReference>
<dbReference type="InterPro" id="IPR003180">
    <property type="entry name" value="MPG"/>
</dbReference>
<dbReference type="Proteomes" id="UP000050501">
    <property type="component" value="Unassembled WGS sequence"/>
</dbReference>
<dbReference type="NCBIfam" id="TIGR00567">
    <property type="entry name" value="3mg"/>
    <property type="match status" value="1"/>
</dbReference>
<comment type="caution">
    <text evidence="6">The sequence shown here is derived from an EMBL/GenBank/DDBJ whole genome shotgun (WGS) entry which is preliminary data.</text>
</comment>
<dbReference type="EC" id="3.2.2.-" evidence="5"/>
<evidence type="ECO:0000256" key="2">
    <source>
        <dbReference type="ARBA" id="ARBA00022763"/>
    </source>
</evidence>
<dbReference type="Gene3D" id="3.10.300.10">
    <property type="entry name" value="Methylpurine-DNA glycosylase (MPG)"/>
    <property type="match status" value="1"/>
</dbReference>
<dbReference type="SUPFAM" id="SSF50486">
    <property type="entry name" value="FMT C-terminal domain-like"/>
    <property type="match status" value="1"/>
</dbReference>
<dbReference type="GO" id="GO:0003905">
    <property type="term" value="F:alkylbase DNA N-glycosylase activity"/>
    <property type="evidence" value="ECO:0007669"/>
    <property type="project" value="InterPro"/>
</dbReference>
<dbReference type="NCBIfam" id="NF002003">
    <property type="entry name" value="PRK00802.1-3"/>
    <property type="match status" value="1"/>
</dbReference>
<keyword evidence="7" id="KW-1185">Reference proteome</keyword>
<dbReference type="GO" id="GO:0006284">
    <property type="term" value="P:base-excision repair"/>
    <property type="evidence" value="ECO:0007669"/>
    <property type="project" value="InterPro"/>
</dbReference>
<dbReference type="GO" id="GO:0003677">
    <property type="term" value="F:DNA binding"/>
    <property type="evidence" value="ECO:0007669"/>
    <property type="project" value="InterPro"/>
</dbReference>
<evidence type="ECO:0000256" key="5">
    <source>
        <dbReference type="HAMAP-Rule" id="MF_00527"/>
    </source>
</evidence>
<dbReference type="PATRIC" id="fig|229921.5.peg.880"/>
<dbReference type="FunFam" id="3.10.300.10:FF:000001">
    <property type="entry name" value="Putative 3-methyladenine DNA glycosylase"/>
    <property type="match status" value="1"/>
</dbReference>
<keyword evidence="3 5" id="KW-0378">Hydrolase</keyword>
<keyword evidence="2 5" id="KW-0227">DNA damage</keyword>
<dbReference type="HAMAP" id="MF_00527">
    <property type="entry name" value="3MGH"/>
    <property type="match status" value="1"/>
</dbReference>
<protein>
    <recommendedName>
        <fullName evidence="5">Putative 3-methyladenine DNA glycosylase</fullName>
        <ecNumber evidence="5">3.2.2.-</ecNumber>
    </recommendedName>
</protein>
<sequence length="200" mass="21934">MSASPLPRDFYDRPVLDVARGLLGARLVRMEEGRRLSGWIVECEAYRGEEDQACHARRGRTPRTAVMYGPAGRAYVYFTYGMHWMLNCVTGPEGFPAAVLLRAVWPAEGRAVMAERRKGQPFARWTDGPAKLTQALGVDGALNGADLCSPAAGLWIEPALTAPEAQVVTGPRVGLGKTPEPWLSLPWRFRWTADLDGGQP</sequence>
<name>A0A0P6XSY4_9CHLR</name>
<dbReference type="Pfam" id="PF02245">
    <property type="entry name" value="Pur_DNA_glyco"/>
    <property type="match status" value="1"/>
</dbReference>
<evidence type="ECO:0000313" key="6">
    <source>
        <dbReference type="EMBL" id="KPL79777.1"/>
    </source>
</evidence>
<evidence type="ECO:0000256" key="4">
    <source>
        <dbReference type="ARBA" id="ARBA00023204"/>
    </source>
</evidence>
<evidence type="ECO:0000256" key="1">
    <source>
        <dbReference type="ARBA" id="ARBA00009232"/>
    </source>
</evidence>
<proteinExistence type="inferred from homology"/>
<dbReference type="CDD" id="cd00540">
    <property type="entry name" value="AAG"/>
    <property type="match status" value="1"/>
</dbReference>
<evidence type="ECO:0000313" key="7">
    <source>
        <dbReference type="Proteomes" id="UP000050501"/>
    </source>
</evidence>
<dbReference type="PANTHER" id="PTHR10429:SF0">
    <property type="entry name" value="DNA-3-METHYLADENINE GLYCOSYLASE"/>
    <property type="match status" value="1"/>
</dbReference>
<dbReference type="InterPro" id="IPR011034">
    <property type="entry name" value="Formyl_transferase-like_C_sf"/>
</dbReference>
<organism evidence="6 7">
    <name type="scientific">Levilinea saccharolytica</name>
    <dbReference type="NCBI Taxonomy" id="229921"/>
    <lineage>
        <taxon>Bacteria</taxon>
        <taxon>Bacillati</taxon>
        <taxon>Chloroflexota</taxon>
        <taxon>Anaerolineae</taxon>
        <taxon>Anaerolineales</taxon>
        <taxon>Anaerolineaceae</taxon>
        <taxon>Levilinea</taxon>
    </lineage>
</organism>
<dbReference type="RefSeq" id="WP_062417431.1">
    <property type="nucleotide sequence ID" value="NZ_DF967974.1"/>
</dbReference>
<gene>
    <name evidence="6" type="ORF">ADN01_13715</name>
</gene>
<dbReference type="STRING" id="229921.ADN01_13715"/>
<keyword evidence="4 5" id="KW-0234">DNA repair</keyword>
<evidence type="ECO:0000256" key="3">
    <source>
        <dbReference type="ARBA" id="ARBA00022801"/>
    </source>
</evidence>
<accession>A0A0P6XSY4</accession>
<comment type="similarity">
    <text evidence="1 5">Belongs to the DNA glycosylase MPG family.</text>
</comment>
<reference evidence="6 7" key="1">
    <citation type="submission" date="2015-07" db="EMBL/GenBank/DDBJ databases">
        <title>Genome sequence of Levilinea saccharolytica DSM 16555.</title>
        <authorList>
            <person name="Hemp J."/>
            <person name="Ward L.M."/>
            <person name="Pace L.A."/>
            <person name="Fischer W.W."/>
        </authorList>
    </citation>
    <scope>NUCLEOTIDE SEQUENCE [LARGE SCALE GENOMIC DNA]</scope>
    <source>
        <strain evidence="6 7">KIBI-1</strain>
    </source>
</reference>